<keyword evidence="6" id="KW-1185">Reference proteome</keyword>
<evidence type="ECO:0000259" key="4">
    <source>
        <dbReference type="Pfam" id="PF01557"/>
    </source>
</evidence>
<evidence type="ECO:0000313" key="5">
    <source>
        <dbReference type="EMBL" id="SDP66627.1"/>
    </source>
</evidence>
<feature type="domain" description="Fumarylacetoacetase-like C-terminal" evidence="4">
    <location>
        <begin position="73"/>
        <end position="276"/>
    </location>
</feature>
<dbReference type="AlphaFoldDB" id="A0A1H0UK80"/>
<dbReference type="FunFam" id="3.90.850.10:FF:000002">
    <property type="entry name" value="2-hydroxyhepta-2,4-diene-1,7-dioate isomerase"/>
    <property type="match status" value="1"/>
</dbReference>
<feature type="region of interest" description="Disordered" evidence="3">
    <location>
        <begin position="1"/>
        <end position="21"/>
    </location>
</feature>
<comment type="similarity">
    <text evidence="1">Belongs to the FAH family.</text>
</comment>
<organism evidence="5 6">
    <name type="scientific">Pedococcus dokdonensis</name>
    <dbReference type="NCBI Taxonomy" id="443156"/>
    <lineage>
        <taxon>Bacteria</taxon>
        <taxon>Bacillati</taxon>
        <taxon>Actinomycetota</taxon>
        <taxon>Actinomycetes</taxon>
        <taxon>Micrococcales</taxon>
        <taxon>Intrasporangiaceae</taxon>
        <taxon>Pedococcus</taxon>
    </lineage>
</organism>
<gene>
    <name evidence="5" type="ORF">SAMN04489867_3374</name>
</gene>
<dbReference type="GO" id="GO:0046872">
    <property type="term" value="F:metal ion binding"/>
    <property type="evidence" value="ECO:0007669"/>
    <property type="project" value="UniProtKB-KW"/>
</dbReference>
<evidence type="ECO:0000256" key="2">
    <source>
        <dbReference type="ARBA" id="ARBA00022723"/>
    </source>
</evidence>
<evidence type="ECO:0000256" key="3">
    <source>
        <dbReference type="SAM" id="MobiDB-lite"/>
    </source>
</evidence>
<reference evidence="6" key="1">
    <citation type="submission" date="2016-10" db="EMBL/GenBank/DDBJ databases">
        <authorList>
            <person name="Varghese N."/>
            <person name="Submissions S."/>
        </authorList>
    </citation>
    <scope>NUCLEOTIDE SEQUENCE [LARGE SCALE GENOMIC DNA]</scope>
    <source>
        <strain evidence="6">DSM 22329</strain>
    </source>
</reference>
<name>A0A1H0UK80_9MICO</name>
<dbReference type="PANTHER" id="PTHR42796">
    <property type="entry name" value="FUMARYLACETOACETATE HYDROLASE DOMAIN-CONTAINING PROTEIN 2A-RELATED"/>
    <property type="match status" value="1"/>
</dbReference>
<keyword evidence="2" id="KW-0479">Metal-binding</keyword>
<dbReference type="GO" id="GO:0016853">
    <property type="term" value="F:isomerase activity"/>
    <property type="evidence" value="ECO:0007669"/>
    <property type="project" value="UniProtKB-ARBA"/>
</dbReference>
<dbReference type="Gene3D" id="3.90.850.10">
    <property type="entry name" value="Fumarylacetoacetase-like, C-terminal domain"/>
    <property type="match status" value="1"/>
</dbReference>
<dbReference type="InterPro" id="IPR051121">
    <property type="entry name" value="FAH"/>
</dbReference>
<protein>
    <submittedName>
        <fullName evidence="5">Acylpyruvate hydrolase</fullName>
    </submittedName>
</protein>
<dbReference type="InterPro" id="IPR036663">
    <property type="entry name" value="Fumarylacetoacetase_C_sf"/>
</dbReference>
<keyword evidence="5" id="KW-0670">Pyruvate</keyword>
<keyword evidence="5" id="KW-0378">Hydrolase</keyword>
<proteinExistence type="inferred from homology"/>
<dbReference type="EMBL" id="LT629711">
    <property type="protein sequence ID" value="SDP66627.1"/>
    <property type="molecule type" value="Genomic_DNA"/>
</dbReference>
<dbReference type="RefSeq" id="WP_091788087.1">
    <property type="nucleotide sequence ID" value="NZ_LT629711.1"/>
</dbReference>
<dbReference type="Pfam" id="PF01557">
    <property type="entry name" value="FAA_hydrolase"/>
    <property type="match status" value="1"/>
</dbReference>
<dbReference type="GO" id="GO:0016787">
    <property type="term" value="F:hydrolase activity"/>
    <property type="evidence" value="ECO:0007669"/>
    <property type="project" value="UniProtKB-KW"/>
</dbReference>
<evidence type="ECO:0000313" key="6">
    <source>
        <dbReference type="Proteomes" id="UP000199077"/>
    </source>
</evidence>
<accession>A0A1H0UK80</accession>
<evidence type="ECO:0000256" key="1">
    <source>
        <dbReference type="ARBA" id="ARBA00010211"/>
    </source>
</evidence>
<dbReference type="PANTHER" id="PTHR42796:SF4">
    <property type="entry name" value="FUMARYLACETOACETATE HYDROLASE DOMAIN-CONTAINING PROTEIN 2A"/>
    <property type="match status" value="1"/>
</dbReference>
<dbReference type="GO" id="GO:0019752">
    <property type="term" value="P:carboxylic acid metabolic process"/>
    <property type="evidence" value="ECO:0007669"/>
    <property type="project" value="UniProtKB-ARBA"/>
</dbReference>
<feature type="compositionally biased region" description="Polar residues" evidence="3">
    <location>
        <begin position="10"/>
        <end position="21"/>
    </location>
</feature>
<dbReference type="Proteomes" id="UP000199077">
    <property type="component" value="Chromosome I"/>
</dbReference>
<dbReference type="OrthoDB" id="9805307at2"/>
<dbReference type="SUPFAM" id="SSF56529">
    <property type="entry name" value="FAH"/>
    <property type="match status" value="1"/>
</dbReference>
<dbReference type="InterPro" id="IPR011234">
    <property type="entry name" value="Fumarylacetoacetase-like_C"/>
</dbReference>
<sequence length="280" mass="29366">MQFGTVATARASTAGPSTAWTSAAARTPEGWRALPAPDLSAYLAGGGTLGPDTALGELLPHARPIAPLPSPAKVVCCGLNYGEHIRETGRELPTHPTLFAKYADSLVGPDDDVSLAAGTDVDWEAELAVVVGAEIRGADRSTAAAAIAGFTVANDVSVRDWQYRTLQWFQGKAWDRSTPTGPVVVTPDEVDPTAGLTVSCRVNGEEVQRDSTATLVFDPADLLAYISTFTVLRPGDLVLTGTPGGVGTARDPQRFLADGDVLETEIEGIGLLRNTIRLTD</sequence>
<dbReference type="STRING" id="443156.SAMN04489867_3374"/>